<dbReference type="WBParaSite" id="TCLT_0000116301-mRNA-1">
    <property type="protein sequence ID" value="TCLT_0000116301-mRNA-1"/>
    <property type="gene ID" value="TCLT_0000116301"/>
</dbReference>
<protein>
    <submittedName>
        <fullName evidence="4">RGS domain-containing protein</fullName>
    </submittedName>
</protein>
<evidence type="ECO:0000313" key="2">
    <source>
        <dbReference type="EMBL" id="VDM96450.1"/>
    </source>
</evidence>
<evidence type="ECO:0000313" key="3">
    <source>
        <dbReference type="Proteomes" id="UP000276776"/>
    </source>
</evidence>
<organism evidence="4">
    <name type="scientific">Thelazia callipaeda</name>
    <name type="common">Oriental eyeworm</name>
    <name type="synonym">Parasitic nematode</name>
    <dbReference type="NCBI Taxonomy" id="103827"/>
    <lineage>
        <taxon>Eukaryota</taxon>
        <taxon>Metazoa</taxon>
        <taxon>Ecdysozoa</taxon>
        <taxon>Nematoda</taxon>
        <taxon>Chromadorea</taxon>
        <taxon>Rhabditida</taxon>
        <taxon>Spirurina</taxon>
        <taxon>Spiruromorpha</taxon>
        <taxon>Thelazioidea</taxon>
        <taxon>Thelaziidae</taxon>
        <taxon>Thelazia</taxon>
    </lineage>
</organism>
<evidence type="ECO:0000313" key="4">
    <source>
        <dbReference type="WBParaSite" id="TCLT_0000116301-mRNA-1"/>
    </source>
</evidence>
<dbReference type="AlphaFoldDB" id="A0A0N5CM03"/>
<accession>A0A0N5CM03</accession>
<evidence type="ECO:0000256" key="1">
    <source>
        <dbReference type="SAM" id="MobiDB-lite"/>
    </source>
</evidence>
<dbReference type="EMBL" id="UYYF01000128">
    <property type="protein sequence ID" value="VDM96450.1"/>
    <property type="molecule type" value="Genomic_DNA"/>
</dbReference>
<reference evidence="4" key="1">
    <citation type="submission" date="2017-02" db="UniProtKB">
        <authorList>
            <consortium name="WormBaseParasite"/>
        </authorList>
    </citation>
    <scope>IDENTIFICATION</scope>
</reference>
<name>A0A0N5CM03_THECL</name>
<reference evidence="2 3" key="2">
    <citation type="submission" date="2018-11" db="EMBL/GenBank/DDBJ databases">
        <authorList>
            <consortium name="Pathogen Informatics"/>
        </authorList>
    </citation>
    <scope>NUCLEOTIDE SEQUENCE [LARGE SCALE GENOMIC DNA]</scope>
</reference>
<sequence>MSGPRAKSGALMPPGPFQAQPQLSSESCLEGLGLAHSECHKKQLSDMMVSSLAVLEDFISYTQKFTLCSHLCVDAYVLEEREKSRNAHKCQRSLLQSGTDLRRANDGLQLTTSASLLKARGLLLVATANRDEKKLARAFQALIKQREREEIELSGFYQASIPRPSLLSIKSGMSYSINLYSFFIDADIHPSIQSKIYTESSVNSFLIYLFGRFDRAD</sequence>
<gene>
    <name evidence="2" type="ORF">TCLT_LOCUS1164</name>
</gene>
<feature type="region of interest" description="Disordered" evidence="1">
    <location>
        <begin position="1"/>
        <end position="22"/>
    </location>
</feature>
<dbReference type="Proteomes" id="UP000276776">
    <property type="component" value="Unassembled WGS sequence"/>
</dbReference>
<keyword evidence="3" id="KW-1185">Reference proteome</keyword>
<proteinExistence type="predicted"/>